<evidence type="ECO:0000313" key="1">
    <source>
        <dbReference type="EMBL" id="KAE8374126.1"/>
    </source>
</evidence>
<dbReference type="AlphaFoldDB" id="A0A5N7AXP2"/>
<dbReference type="Proteomes" id="UP000326198">
    <property type="component" value="Unassembled WGS sequence"/>
</dbReference>
<keyword evidence="2" id="KW-1185">Reference proteome</keyword>
<accession>A0A5N7AXP2</accession>
<dbReference type="OrthoDB" id="4078873at2759"/>
<gene>
    <name evidence="1" type="ORF">BDV26DRAFT_270531</name>
</gene>
<dbReference type="EMBL" id="ML736293">
    <property type="protein sequence ID" value="KAE8374126.1"/>
    <property type="molecule type" value="Genomic_DNA"/>
</dbReference>
<evidence type="ECO:0000313" key="2">
    <source>
        <dbReference type="Proteomes" id="UP000326198"/>
    </source>
</evidence>
<name>A0A5N7AXP2_9EURO</name>
<feature type="non-terminal residue" evidence="1">
    <location>
        <position position="1"/>
    </location>
</feature>
<reference evidence="1 2" key="1">
    <citation type="submission" date="2019-04" db="EMBL/GenBank/DDBJ databases">
        <title>Friends and foes A comparative genomics studyof 23 Aspergillus species from section Flavi.</title>
        <authorList>
            <consortium name="DOE Joint Genome Institute"/>
            <person name="Kjaerbolling I."/>
            <person name="Vesth T."/>
            <person name="Frisvad J.C."/>
            <person name="Nybo J.L."/>
            <person name="Theobald S."/>
            <person name="Kildgaard S."/>
            <person name="Isbrandt T."/>
            <person name="Kuo A."/>
            <person name="Sato A."/>
            <person name="Lyhne E.K."/>
            <person name="Kogle M.E."/>
            <person name="Wiebenga A."/>
            <person name="Kun R.S."/>
            <person name="Lubbers R.J."/>
            <person name="Makela M.R."/>
            <person name="Barry K."/>
            <person name="Chovatia M."/>
            <person name="Clum A."/>
            <person name="Daum C."/>
            <person name="Haridas S."/>
            <person name="He G."/>
            <person name="LaButti K."/>
            <person name="Lipzen A."/>
            <person name="Mondo S."/>
            <person name="Riley R."/>
            <person name="Salamov A."/>
            <person name="Simmons B.A."/>
            <person name="Magnuson J.K."/>
            <person name="Henrissat B."/>
            <person name="Mortensen U.H."/>
            <person name="Larsen T.O."/>
            <person name="Devries R.P."/>
            <person name="Grigoriev I.V."/>
            <person name="Machida M."/>
            <person name="Baker S.E."/>
            <person name="Andersen M.R."/>
        </authorList>
    </citation>
    <scope>NUCLEOTIDE SEQUENCE [LARGE SCALE GENOMIC DNA]</scope>
    <source>
        <strain evidence="1 2">IBT 29228</strain>
    </source>
</reference>
<sequence>MKFRLSIKPDEIPVDEKRHSADDDEANIVQLKSPFCAGQVDDDKSDLVNLESQHGVQSVQAMTQVWSRQHLILAYVMYVLILN</sequence>
<proteinExistence type="predicted"/>
<protein>
    <submittedName>
        <fullName evidence="1">Uncharacterized protein</fullName>
    </submittedName>
</protein>
<organism evidence="1 2">
    <name type="scientific">Aspergillus bertholletiae</name>
    <dbReference type="NCBI Taxonomy" id="1226010"/>
    <lineage>
        <taxon>Eukaryota</taxon>
        <taxon>Fungi</taxon>
        <taxon>Dikarya</taxon>
        <taxon>Ascomycota</taxon>
        <taxon>Pezizomycotina</taxon>
        <taxon>Eurotiomycetes</taxon>
        <taxon>Eurotiomycetidae</taxon>
        <taxon>Eurotiales</taxon>
        <taxon>Aspergillaceae</taxon>
        <taxon>Aspergillus</taxon>
        <taxon>Aspergillus subgen. Circumdati</taxon>
    </lineage>
</organism>